<dbReference type="RefSeq" id="WP_425431784.1">
    <property type="nucleotide sequence ID" value="NZ_FOCE01000003.1"/>
</dbReference>
<feature type="domain" description="3-deoxy-D-manno-octulosonic-acid transferase N-terminal" evidence="12">
    <location>
        <begin position="39"/>
        <end position="205"/>
    </location>
</feature>
<gene>
    <name evidence="13" type="ORF">SAMN04488103_10334</name>
</gene>
<dbReference type="GO" id="GO:0043842">
    <property type="term" value="F:Kdo transferase activity"/>
    <property type="evidence" value="ECO:0007669"/>
    <property type="project" value="UniProtKB-EC"/>
</dbReference>
<dbReference type="GO" id="GO:0009245">
    <property type="term" value="P:lipid A biosynthetic process"/>
    <property type="evidence" value="ECO:0007669"/>
    <property type="project" value="TreeGrafter"/>
</dbReference>
<dbReference type="Gene3D" id="3.40.50.2000">
    <property type="entry name" value="Glycogen Phosphorylase B"/>
    <property type="match status" value="1"/>
</dbReference>
<accession>A0A1H8DJY3</accession>
<organism evidence="13 14">
    <name type="scientific">Gemmobacter aquatilis</name>
    <dbReference type="NCBI Taxonomy" id="933059"/>
    <lineage>
        <taxon>Bacteria</taxon>
        <taxon>Pseudomonadati</taxon>
        <taxon>Pseudomonadota</taxon>
        <taxon>Alphaproteobacteria</taxon>
        <taxon>Rhodobacterales</taxon>
        <taxon>Paracoccaceae</taxon>
        <taxon>Gemmobacter</taxon>
    </lineage>
</organism>
<evidence type="ECO:0000259" key="12">
    <source>
        <dbReference type="Pfam" id="PF04413"/>
    </source>
</evidence>
<feature type="site" description="Transition state stabilizer" evidence="9">
    <location>
        <position position="134"/>
    </location>
</feature>
<dbReference type="InterPro" id="IPR007507">
    <property type="entry name" value="Glycos_transf_N"/>
</dbReference>
<keyword evidence="5 10" id="KW-0808">Transferase</keyword>
<dbReference type="PANTHER" id="PTHR42755:SF1">
    <property type="entry name" value="3-DEOXY-D-MANNO-OCTULOSONIC ACID TRANSFERASE, MITOCHONDRIAL-RELATED"/>
    <property type="match status" value="1"/>
</dbReference>
<name>A0A1H8DJY3_9RHOB</name>
<evidence type="ECO:0000256" key="5">
    <source>
        <dbReference type="ARBA" id="ARBA00022679"/>
    </source>
</evidence>
<keyword evidence="14" id="KW-1185">Reference proteome</keyword>
<dbReference type="InterPro" id="IPR039901">
    <property type="entry name" value="Kdotransferase"/>
</dbReference>
<feature type="chain" id="PRO_5011749104" description="3-deoxy-D-manno-octulosonic acid transferase" evidence="11">
    <location>
        <begin position="23"/>
        <end position="420"/>
    </location>
</feature>
<feature type="active site" description="Proton acceptor" evidence="8">
    <location>
        <position position="64"/>
    </location>
</feature>
<reference evidence="13 14" key="1">
    <citation type="submission" date="2016-10" db="EMBL/GenBank/DDBJ databases">
        <authorList>
            <person name="de Groot N.N."/>
        </authorList>
    </citation>
    <scope>NUCLEOTIDE SEQUENCE [LARGE SCALE GENOMIC DNA]</scope>
    <source>
        <strain evidence="13 14">DSM 3857</strain>
    </source>
</reference>
<protein>
    <recommendedName>
        <fullName evidence="4 10">3-deoxy-D-manno-octulosonic acid transferase</fullName>
        <shortName evidence="10">Kdo transferase</shortName>
        <ecNumber evidence="3 10">2.4.99.12</ecNumber>
    </recommendedName>
    <alternativeName>
        <fullName evidence="6 10">Lipid IV(A) 3-deoxy-D-manno-octulosonic acid transferase</fullName>
    </alternativeName>
</protein>
<dbReference type="PANTHER" id="PTHR42755">
    <property type="entry name" value="3-DEOXY-MANNO-OCTULOSONATE CYTIDYLYLTRANSFERASE"/>
    <property type="match status" value="1"/>
</dbReference>
<dbReference type="AlphaFoldDB" id="A0A1H8DJY3"/>
<evidence type="ECO:0000256" key="9">
    <source>
        <dbReference type="PIRSR" id="PIRSR639901-2"/>
    </source>
</evidence>
<evidence type="ECO:0000256" key="6">
    <source>
        <dbReference type="ARBA" id="ARBA00031445"/>
    </source>
</evidence>
<evidence type="ECO:0000313" key="14">
    <source>
        <dbReference type="Proteomes" id="UP000198761"/>
    </source>
</evidence>
<evidence type="ECO:0000256" key="10">
    <source>
        <dbReference type="RuleBase" id="RU365103"/>
    </source>
</evidence>
<dbReference type="STRING" id="933059.SAMN04488103_10334"/>
<comment type="pathway">
    <text evidence="2 10">Bacterial outer membrane biogenesis; LPS core biosynthesis.</text>
</comment>
<evidence type="ECO:0000256" key="1">
    <source>
        <dbReference type="ARBA" id="ARBA00003394"/>
    </source>
</evidence>
<dbReference type="InterPro" id="IPR038107">
    <property type="entry name" value="Glycos_transf_N_sf"/>
</dbReference>
<evidence type="ECO:0000256" key="3">
    <source>
        <dbReference type="ARBA" id="ARBA00012621"/>
    </source>
</evidence>
<keyword evidence="11" id="KW-0732">Signal</keyword>
<dbReference type="GO" id="GO:0005886">
    <property type="term" value="C:plasma membrane"/>
    <property type="evidence" value="ECO:0007669"/>
    <property type="project" value="UniProtKB-SubCell"/>
</dbReference>
<dbReference type="Gene3D" id="3.40.50.11720">
    <property type="entry name" value="3-Deoxy-D-manno-octulosonic-acid transferase, N-terminal domain"/>
    <property type="match status" value="1"/>
</dbReference>
<dbReference type="EMBL" id="FOCE01000003">
    <property type="protein sequence ID" value="SEN06837.1"/>
    <property type="molecule type" value="Genomic_DNA"/>
</dbReference>
<evidence type="ECO:0000313" key="13">
    <source>
        <dbReference type="EMBL" id="SEN06837.1"/>
    </source>
</evidence>
<dbReference type="Proteomes" id="UP000198761">
    <property type="component" value="Unassembled WGS sequence"/>
</dbReference>
<comment type="similarity">
    <text evidence="10">Belongs to the glycosyltransferase group 1 family.</text>
</comment>
<evidence type="ECO:0000256" key="4">
    <source>
        <dbReference type="ARBA" id="ARBA00019077"/>
    </source>
</evidence>
<dbReference type="GO" id="GO:0009244">
    <property type="term" value="P:lipopolysaccharide core region biosynthetic process"/>
    <property type="evidence" value="ECO:0007669"/>
    <property type="project" value="UniProtKB-UniRule"/>
</dbReference>
<comment type="function">
    <text evidence="1 10">Involved in lipopolysaccharide (LPS) biosynthesis. Catalyzes the transfer of 3-deoxy-D-manno-octulosonate (Kdo) residue(s) from CMP-Kdo to lipid IV(A), the tetraacyldisaccharide-1,4'-bisphosphate precursor of lipid A.</text>
</comment>
<evidence type="ECO:0000256" key="2">
    <source>
        <dbReference type="ARBA" id="ARBA00004713"/>
    </source>
</evidence>
<feature type="site" description="Transition state stabilizer" evidence="9">
    <location>
        <position position="212"/>
    </location>
</feature>
<evidence type="ECO:0000256" key="8">
    <source>
        <dbReference type="PIRSR" id="PIRSR639901-1"/>
    </source>
</evidence>
<feature type="signal peptide" evidence="11">
    <location>
        <begin position="1"/>
        <end position="22"/>
    </location>
</feature>
<keyword evidence="10" id="KW-0448">Lipopolysaccharide biosynthesis</keyword>
<evidence type="ECO:0000256" key="7">
    <source>
        <dbReference type="ARBA" id="ARBA00049183"/>
    </source>
</evidence>
<comment type="catalytic activity">
    <reaction evidence="7 10">
        <text>lipid IVA (E. coli) + CMP-3-deoxy-beta-D-manno-octulosonate = alpha-Kdo-(2-&gt;6)-lipid IVA (E. coli) + CMP + H(+)</text>
        <dbReference type="Rhea" id="RHEA:28066"/>
        <dbReference type="ChEBI" id="CHEBI:15378"/>
        <dbReference type="ChEBI" id="CHEBI:58603"/>
        <dbReference type="ChEBI" id="CHEBI:60364"/>
        <dbReference type="ChEBI" id="CHEBI:60377"/>
        <dbReference type="ChEBI" id="CHEBI:85987"/>
        <dbReference type="EC" id="2.4.99.12"/>
    </reaction>
</comment>
<sequence>MRLQITLPLYRALMRVALPVMAATTALRQGRGRLPAGALAERLGSAPGGAAGPVVWLHGASNGELTSARWLIERLLAARPDLHLVITTNSASGRAMVAGWGMARVSARLAPYDLPGAVRRFRARWRPRALIVLENELWPERIRQMAGDGPVVMLGARLSAGSARNWQRVAPALIGATLARLALVSAQDGQSEARLVGLGLPQDRLGPRLMLKSRAAAAAVAAAPFVPPCPRDRILLAASTHEGEEAVVLEAFAQARAAFDLLILAPRHPRRGAEVAGLIAVRGLGFATRSTGEVPGPGVAVYLADTLGEMAHWYAMAGATVVGGTYGPAGGHTPFEPAAFGSALLHGPSVANFAEVFAALDAAGAALPAADAGALAAALRGLGGAAQARLAAAARVVLTEDGDAEALLSRLIALLPQASG</sequence>
<dbReference type="EC" id="2.4.99.12" evidence="3 10"/>
<evidence type="ECO:0000256" key="11">
    <source>
        <dbReference type="SAM" id="SignalP"/>
    </source>
</evidence>
<keyword evidence="10" id="KW-0472">Membrane</keyword>
<dbReference type="Pfam" id="PF04413">
    <property type="entry name" value="Glycos_transf_N"/>
    <property type="match status" value="1"/>
</dbReference>
<dbReference type="UniPathway" id="UPA00958"/>
<comment type="subcellular location">
    <subcellularLocation>
        <location evidence="10">Cell membrane</location>
    </subcellularLocation>
</comment>
<keyword evidence="10" id="KW-1003">Cell membrane</keyword>
<proteinExistence type="inferred from homology"/>